<evidence type="ECO:0000313" key="1">
    <source>
        <dbReference type="EMBL" id="MED6284059.1"/>
    </source>
</evidence>
<proteinExistence type="predicted"/>
<sequence>MNILDKVNCFTHLGNKRCSEAWHDGTDCIFVVIIIYPQLNIQCVNDEQPCAVDPFSLKHHQDFDDSLRMIYVNTNVKTQKHILSFFLLLHMGEFLISCHDTS</sequence>
<gene>
    <name evidence="1" type="ORF">CHARACLAT_015382</name>
</gene>
<accession>A0ABU7EA31</accession>
<name>A0ABU7EA31_9TELE</name>
<comment type="caution">
    <text evidence="1">The sequence shown here is derived from an EMBL/GenBank/DDBJ whole genome shotgun (WGS) entry which is preliminary data.</text>
</comment>
<organism evidence="1 2">
    <name type="scientific">Characodon lateralis</name>
    <dbReference type="NCBI Taxonomy" id="208331"/>
    <lineage>
        <taxon>Eukaryota</taxon>
        <taxon>Metazoa</taxon>
        <taxon>Chordata</taxon>
        <taxon>Craniata</taxon>
        <taxon>Vertebrata</taxon>
        <taxon>Euteleostomi</taxon>
        <taxon>Actinopterygii</taxon>
        <taxon>Neopterygii</taxon>
        <taxon>Teleostei</taxon>
        <taxon>Neoteleostei</taxon>
        <taxon>Acanthomorphata</taxon>
        <taxon>Ovalentaria</taxon>
        <taxon>Atherinomorphae</taxon>
        <taxon>Cyprinodontiformes</taxon>
        <taxon>Goodeidae</taxon>
        <taxon>Characodon</taxon>
    </lineage>
</organism>
<keyword evidence="2" id="KW-1185">Reference proteome</keyword>
<protein>
    <submittedName>
        <fullName evidence="1">Uncharacterized protein</fullName>
    </submittedName>
</protein>
<reference evidence="1 2" key="1">
    <citation type="submission" date="2021-06" db="EMBL/GenBank/DDBJ databases">
        <authorList>
            <person name="Palmer J.M."/>
        </authorList>
    </citation>
    <scope>NUCLEOTIDE SEQUENCE [LARGE SCALE GENOMIC DNA]</scope>
    <source>
        <strain evidence="1 2">CL_MEX2019</strain>
        <tissue evidence="1">Muscle</tissue>
    </source>
</reference>
<evidence type="ECO:0000313" key="2">
    <source>
        <dbReference type="Proteomes" id="UP001352852"/>
    </source>
</evidence>
<dbReference type="Proteomes" id="UP001352852">
    <property type="component" value="Unassembled WGS sequence"/>
</dbReference>
<dbReference type="EMBL" id="JAHUTJ010050378">
    <property type="protein sequence ID" value="MED6284059.1"/>
    <property type="molecule type" value="Genomic_DNA"/>
</dbReference>